<name>A0A0G0MEN3_9BACT</name>
<evidence type="ECO:0000313" key="1">
    <source>
        <dbReference type="EMBL" id="KKR01638.1"/>
    </source>
</evidence>
<gene>
    <name evidence="1" type="ORF">UT24_C0003G0045</name>
</gene>
<evidence type="ECO:0000313" key="2">
    <source>
        <dbReference type="Proteomes" id="UP000033881"/>
    </source>
</evidence>
<organism evidence="1 2">
    <name type="scientific">Candidatus Woesebacteria bacterium GW2011_GWB1_39_12</name>
    <dbReference type="NCBI Taxonomy" id="1618574"/>
    <lineage>
        <taxon>Bacteria</taxon>
        <taxon>Candidatus Woeseibacteriota</taxon>
    </lineage>
</organism>
<reference evidence="1 2" key="1">
    <citation type="journal article" date="2015" name="Nature">
        <title>rRNA introns, odd ribosomes, and small enigmatic genomes across a large radiation of phyla.</title>
        <authorList>
            <person name="Brown C.T."/>
            <person name="Hug L.A."/>
            <person name="Thomas B.C."/>
            <person name="Sharon I."/>
            <person name="Castelle C.J."/>
            <person name="Singh A."/>
            <person name="Wilkins M.J."/>
            <person name="Williams K.H."/>
            <person name="Banfield J.F."/>
        </authorList>
    </citation>
    <scope>NUCLEOTIDE SEQUENCE [LARGE SCALE GENOMIC DNA]</scope>
</reference>
<dbReference type="STRING" id="1618574.UT24_C0003G0045"/>
<proteinExistence type="predicted"/>
<accession>A0A0G0MEN3</accession>
<protein>
    <submittedName>
        <fullName evidence="1">Uncharacterized protein</fullName>
    </submittedName>
</protein>
<dbReference type="Proteomes" id="UP000033881">
    <property type="component" value="Unassembled WGS sequence"/>
</dbReference>
<sequence>MILHVEVEGNMKQMTEEEECRNVVILTLRAVCMMVASVARITQRLTKIRG</sequence>
<comment type="caution">
    <text evidence="1">The sequence shown here is derived from an EMBL/GenBank/DDBJ whole genome shotgun (WGS) entry which is preliminary data.</text>
</comment>
<dbReference type="EMBL" id="LBWB01000003">
    <property type="protein sequence ID" value="KKR01638.1"/>
    <property type="molecule type" value="Genomic_DNA"/>
</dbReference>
<dbReference type="AlphaFoldDB" id="A0A0G0MEN3"/>